<dbReference type="AlphaFoldDB" id="A0A7G5EKD0"/>
<organism evidence="2 3">
    <name type="scientific">Comamonas piscis</name>
    <dbReference type="NCBI Taxonomy" id="1562974"/>
    <lineage>
        <taxon>Bacteria</taxon>
        <taxon>Pseudomonadati</taxon>
        <taxon>Pseudomonadota</taxon>
        <taxon>Betaproteobacteria</taxon>
        <taxon>Burkholderiales</taxon>
        <taxon>Comamonadaceae</taxon>
        <taxon>Comamonas</taxon>
    </lineage>
</organism>
<feature type="signal peptide" evidence="1">
    <location>
        <begin position="1"/>
        <end position="20"/>
    </location>
</feature>
<keyword evidence="1" id="KW-0732">Signal</keyword>
<keyword evidence="3" id="KW-1185">Reference proteome</keyword>
<sequence>MRTPYLFACLPLALALSACQEDKPTAATQAAAKPTFTAPSVDISTPDKAVKSWWAVVDSKFNLRYQECTQAASAEQTALLQAQLRVATGAVKSYMQHDKECTLFTYDRRIDRVDMETESRALVVTTIKNSTRPKEGQSIANRTLEAATDGVEYRYVLSRENDGWRVEDIYQYDDLLKAMGRDPWKQEYQRAPPDLYLLIYNQ</sequence>
<feature type="chain" id="PRO_5028909528" description="Lipoprotein" evidence="1">
    <location>
        <begin position="21"/>
        <end position="202"/>
    </location>
</feature>
<gene>
    <name evidence="2" type="ORF">HS961_17340</name>
</gene>
<evidence type="ECO:0000313" key="3">
    <source>
        <dbReference type="Proteomes" id="UP000515240"/>
    </source>
</evidence>
<dbReference type="RefSeq" id="WP_182324134.1">
    <property type="nucleotide sequence ID" value="NZ_CP058554.1"/>
</dbReference>
<name>A0A7G5EKD0_9BURK</name>
<dbReference type="PROSITE" id="PS51257">
    <property type="entry name" value="PROKAR_LIPOPROTEIN"/>
    <property type="match status" value="1"/>
</dbReference>
<accession>A0A7G5EKD0</accession>
<proteinExistence type="predicted"/>
<dbReference type="EMBL" id="CP058554">
    <property type="protein sequence ID" value="QMV74455.1"/>
    <property type="molecule type" value="Genomic_DNA"/>
</dbReference>
<evidence type="ECO:0000313" key="2">
    <source>
        <dbReference type="EMBL" id="QMV74455.1"/>
    </source>
</evidence>
<dbReference type="Proteomes" id="UP000515240">
    <property type="component" value="Chromosome"/>
</dbReference>
<evidence type="ECO:0008006" key="4">
    <source>
        <dbReference type="Google" id="ProtNLM"/>
    </source>
</evidence>
<evidence type="ECO:0000256" key="1">
    <source>
        <dbReference type="SAM" id="SignalP"/>
    </source>
</evidence>
<protein>
    <recommendedName>
        <fullName evidence="4">Lipoprotein</fullName>
    </recommendedName>
</protein>
<dbReference type="KEGG" id="cpis:HS961_17340"/>
<reference evidence="2 3" key="1">
    <citation type="journal article" date="2020" name="G3 (Bethesda)">
        <title>CeMbio - The Caenorhabditis elegans Microbiome Resource.</title>
        <authorList>
            <person name="Dirksen P."/>
            <person name="Assie A."/>
            <person name="Zimmermann J."/>
            <person name="Zhang F."/>
            <person name="Tietje A.M."/>
            <person name="Marsh S.A."/>
            <person name="Felix M.A."/>
            <person name="Shapira M."/>
            <person name="Kaleta C."/>
            <person name="Schulenburg H."/>
            <person name="Samuel B."/>
        </authorList>
    </citation>
    <scope>NUCLEOTIDE SEQUENCE [LARGE SCALE GENOMIC DNA]</scope>
    <source>
        <strain evidence="2 3">BIGb0172</strain>
    </source>
</reference>